<reference evidence="5 6" key="1">
    <citation type="journal article" date="2016" name="Nat. Commun.">
        <title>Thousands of microbial genomes shed light on interconnected biogeochemical processes in an aquifer system.</title>
        <authorList>
            <person name="Anantharaman K."/>
            <person name="Brown C.T."/>
            <person name="Hug L.A."/>
            <person name="Sharon I."/>
            <person name="Castelle C.J."/>
            <person name="Probst A.J."/>
            <person name="Thomas B.C."/>
            <person name="Singh A."/>
            <person name="Wilkins M.J."/>
            <person name="Karaoz U."/>
            <person name="Brodie E.L."/>
            <person name="Williams K.H."/>
            <person name="Hubbard S.S."/>
            <person name="Banfield J.F."/>
        </authorList>
    </citation>
    <scope>NUCLEOTIDE SEQUENCE [LARGE SCALE GENOMIC DNA]</scope>
</reference>
<proteinExistence type="inferred from homology"/>
<sequence length="107" mass="12344">MDLTKQKCVPCEGGTKPFDKNETDKYLSMVKGWSVEEEKKIKKEFKFKDFKEALNFVKKVGDIAESENHHPNILLYGWNKVRITLTTHAIKGLSINDFILASKIDRV</sequence>
<dbReference type="Proteomes" id="UP000177199">
    <property type="component" value="Unassembled WGS sequence"/>
</dbReference>
<dbReference type="SUPFAM" id="SSF55248">
    <property type="entry name" value="PCD-like"/>
    <property type="match status" value="1"/>
</dbReference>
<dbReference type="InterPro" id="IPR036428">
    <property type="entry name" value="PCD_sf"/>
</dbReference>
<comment type="similarity">
    <text evidence="2">Belongs to the pterin-4-alpha-carbinolamine dehydratase family.</text>
</comment>
<protein>
    <recommendedName>
        <fullName evidence="3">4a-hydroxytetrahydrobiopterin dehydratase</fullName>
        <ecNumber evidence="3">4.2.1.96</ecNumber>
    </recommendedName>
</protein>
<comment type="caution">
    <text evidence="5">The sequence shown here is derived from an EMBL/GenBank/DDBJ whole genome shotgun (WGS) entry which is preliminary data.</text>
</comment>
<gene>
    <name evidence="5" type="ORF">A3F29_04710</name>
</gene>
<dbReference type="GO" id="GO:0008124">
    <property type="term" value="F:4-alpha-hydroxytetrahydrobiopterin dehydratase activity"/>
    <property type="evidence" value="ECO:0007669"/>
    <property type="project" value="UniProtKB-EC"/>
</dbReference>
<evidence type="ECO:0000256" key="4">
    <source>
        <dbReference type="ARBA" id="ARBA00023239"/>
    </source>
</evidence>
<evidence type="ECO:0000313" key="5">
    <source>
        <dbReference type="EMBL" id="OGK31236.1"/>
    </source>
</evidence>
<evidence type="ECO:0000313" key="6">
    <source>
        <dbReference type="Proteomes" id="UP000177199"/>
    </source>
</evidence>
<dbReference type="EC" id="4.2.1.96" evidence="3"/>
<keyword evidence="4" id="KW-0456">Lyase</keyword>
<comment type="catalytic activity">
    <reaction evidence="1">
        <text>(4aS,6R)-4a-hydroxy-L-erythro-5,6,7,8-tetrahydrobiopterin = (6R)-L-erythro-6,7-dihydrobiopterin + H2O</text>
        <dbReference type="Rhea" id="RHEA:11920"/>
        <dbReference type="ChEBI" id="CHEBI:15377"/>
        <dbReference type="ChEBI" id="CHEBI:15642"/>
        <dbReference type="ChEBI" id="CHEBI:43120"/>
        <dbReference type="EC" id="4.2.1.96"/>
    </reaction>
</comment>
<organism evidence="5 6">
    <name type="scientific">Candidatus Roizmanbacteria bacterium RIFCSPHIGHO2_12_FULL_33_9</name>
    <dbReference type="NCBI Taxonomy" id="1802045"/>
    <lineage>
        <taxon>Bacteria</taxon>
        <taxon>Candidatus Roizmaniibacteriota</taxon>
    </lineage>
</organism>
<dbReference type="AlphaFoldDB" id="A0A1F7HJS5"/>
<evidence type="ECO:0000256" key="1">
    <source>
        <dbReference type="ARBA" id="ARBA00001554"/>
    </source>
</evidence>
<dbReference type="PANTHER" id="PTHR12599:SF0">
    <property type="entry name" value="PTERIN-4-ALPHA-CARBINOLAMINE DEHYDRATASE"/>
    <property type="match status" value="1"/>
</dbReference>
<name>A0A1F7HJS5_9BACT</name>
<accession>A0A1F7HJS5</accession>
<dbReference type="Pfam" id="PF01329">
    <property type="entry name" value="Pterin_4a"/>
    <property type="match status" value="1"/>
</dbReference>
<evidence type="ECO:0000256" key="3">
    <source>
        <dbReference type="ARBA" id="ARBA00013252"/>
    </source>
</evidence>
<dbReference type="InterPro" id="IPR001533">
    <property type="entry name" value="Pterin_deHydtase"/>
</dbReference>
<evidence type="ECO:0000256" key="2">
    <source>
        <dbReference type="ARBA" id="ARBA00006472"/>
    </source>
</evidence>
<dbReference type="GO" id="GO:0006729">
    <property type="term" value="P:tetrahydrobiopterin biosynthetic process"/>
    <property type="evidence" value="ECO:0007669"/>
    <property type="project" value="InterPro"/>
</dbReference>
<dbReference type="PANTHER" id="PTHR12599">
    <property type="entry name" value="PTERIN-4-ALPHA-CARBINOLAMINE DEHYDRATASE"/>
    <property type="match status" value="1"/>
</dbReference>
<dbReference type="EMBL" id="MFZV01000016">
    <property type="protein sequence ID" value="OGK31236.1"/>
    <property type="molecule type" value="Genomic_DNA"/>
</dbReference>
<dbReference type="Gene3D" id="3.30.1360.20">
    <property type="entry name" value="Transcriptional coactivator/pterin dehydratase"/>
    <property type="match status" value="1"/>
</dbReference>